<dbReference type="PANTHER" id="PTHR12697">
    <property type="entry name" value="PBS LYASE HEAT-LIKE PROTEIN"/>
    <property type="match status" value="1"/>
</dbReference>
<dbReference type="InterPro" id="IPR021133">
    <property type="entry name" value="HEAT_type_2"/>
</dbReference>
<dbReference type="GO" id="GO:0016491">
    <property type="term" value="F:oxidoreductase activity"/>
    <property type="evidence" value="ECO:0007669"/>
    <property type="project" value="TreeGrafter"/>
</dbReference>
<comment type="function">
    <text evidence="1">Catalyzes the hydroxylation of the N(6)-(4-aminobutyl)-L-lysine intermediate produced by deoxyhypusine synthase/DHPS on a critical lysine of the eukaryotic translation initiation factor 5A/eIF-5A. This is the second step of the post-translational modification of that lysine into an unusual amino acid residue named hypusine. Hypusination is unique to mature eIF-5A factor and is essential for its function.</text>
</comment>
<evidence type="ECO:0000256" key="1">
    <source>
        <dbReference type="ARBA" id="ARBA00045876"/>
    </source>
</evidence>
<reference evidence="3" key="1">
    <citation type="submission" date="2016-10" db="EMBL/GenBank/DDBJ databases">
        <authorList>
            <person name="Varghese N."/>
            <person name="Submissions S."/>
        </authorList>
    </citation>
    <scope>NUCLEOTIDE SEQUENCE [LARGE SCALE GENOMIC DNA]</scope>
    <source>
        <strain evidence="3">DSM 24767</strain>
    </source>
</reference>
<keyword evidence="3" id="KW-1185">Reference proteome</keyword>
<dbReference type="PANTHER" id="PTHR12697:SF38">
    <property type="entry name" value="PBS LYASE HEAT DOMAIN PROTEIN REPEAT-CONTAINING PROTEIN"/>
    <property type="match status" value="1"/>
</dbReference>
<dbReference type="OrthoDB" id="142930at2157"/>
<dbReference type="Proteomes" id="UP000198848">
    <property type="component" value="Unassembled WGS sequence"/>
</dbReference>
<dbReference type="InterPro" id="IPR016024">
    <property type="entry name" value="ARM-type_fold"/>
</dbReference>
<dbReference type="InterPro" id="IPR004155">
    <property type="entry name" value="PBS_lyase_HEAT"/>
</dbReference>
<dbReference type="Pfam" id="PF13646">
    <property type="entry name" value="HEAT_2"/>
    <property type="match status" value="2"/>
</dbReference>
<evidence type="ECO:0000313" key="3">
    <source>
        <dbReference type="Proteomes" id="UP000198848"/>
    </source>
</evidence>
<sequence>MQDGDTAYLYELARDSREQELLEYLTEANDPVVRYRAAELLGGLETGTSPELEERIGAALLRAVRTDDRNEVRAAAINAMYLREEGYLDRLLAEVTAAGPDGTPEWMGVDRTADWLDTDYPEFRLIAATALGRIGSDAATDALVGVIGDPDVRVRTKALGACARIGDPSCIDAVASRLDDPQRRVRRTAVMSLASIGTERSIQALASAARSGSEDVRAIAIGSLDQFGSPAPLPLLLDGLEDRSEQVRRTAARTLLELLANAPSDRSHEVRHEIAERICDAAPPNLPSELLAILDENQPQYVRRNATWLLGHVAEHGVELPDESVDYLVEALDDPDEITAEFALSTLAELDDSGLVDRLEAFVDRDDLSGAAKSRAEFVLRKQTTRGPSRKAVVDSVEYTYVAEPFDYTAKKRGQGAGSWIESTE</sequence>
<dbReference type="Gene3D" id="1.25.10.10">
    <property type="entry name" value="Leucine-rich Repeat Variant"/>
    <property type="match status" value="2"/>
</dbReference>
<dbReference type="STRING" id="1095778.SAMN04489842_3815"/>
<dbReference type="PROSITE" id="PS50077">
    <property type="entry name" value="HEAT_REPEAT"/>
    <property type="match status" value="1"/>
</dbReference>
<dbReference type="RefSeq" id="WP_090385406.1">
    <property type="nucleotide sequence ID" value="NZ_FNLC01000006.1"/>
</dbReference>
<dbReference type="AlphaFoldDB" id="A0A1H1IVB6"/>
<gene>
    <name evidence="2" type="ORF">SAMN04489842_3815</name>
</gene>
<dbReference type="InterPro" id="IPR011989">
    <property type="entry name" value="ARM-like"/>
</dbReference>
<dbReference type="SMART" id="SM00567">
    <property type="entry name" value="EZ_HEAT"/>
    <property type="match status" value="6"/>
</dbReference>
<organism evidence="2 3">
    <name type="scientific">Natronobacterium texcoconense</name>
    <dbReference type="NCBI Taxonomy" id="1095778"/>
    <lineage>
        <taxon>Archaea</taxon>
        <taxon>Methanobacteriati</taxon>
        <taxon>Methanobacteriota</taxon>
        <taxon>Stenosarchaea group</taxon>
        <taxon>Halobacteria</taxon>
        <taxon>Halobacteriales</taxon>
        <taxon>Natrialbaceae</taxon>
        <taxon>Natronobacterium</taxon>
    </lineage>
</organism>
<evidence type="ECO:0000313" key="2">
    <source>
        <dbReference type="EMBL" id="SDR41644.1"/>
    </source>
</evidence>
<proteinExistence type="predicted"/>
<dbReference type="EMBL" id="FNLC01000006">
    <property type="protein sequence ID" value="SDR41644.1"/>
    <property type="molecule type" value="Genomic_DNA"/>
</dbReference>
<name>A0A1H1IVB6_NATTX</name>
<accession>A0A1H1IVB6</accession>
<protein>
    <submittedName>
        <fullName evidence="2">HEAT repeat</fullName>
    </submittedName>
</protein>
<dbReference type="SUPFAM" id="SSF48371">
    <property type="entry name" value="ARM repeat"/>
    <property type="match status" value="1"/>
</dbReference>